<sequence length="58" mass="6331">MVDSQVDVRLQYCLTGNCPDPRLRPYQLARVAPVLRVVRGGHAEEDIGGRLGRADAGL</sequence>
<comment type="caution">
    <text evidence="1">The sequence shown here is derived from an EMBL/GenBank/DDBJ whole genome shotgun (WGS) entry which is preliminary data.</text>
</comment>
<gene>
    <name evidence="1" type="ORF">R4315_05550</name>
</gene>
<protein>
    <submittedName>
        <fullName evidence="1">Uncharacterized protein</fullName>
    </submittedName>
</protein>
<reference evidence="1" key="1">
    <citation type="submission" date="2023-10" db="EMBL/GenBank/DDBJ databases">
        <title>Development of a sustainable strategy for remediation of hydrocarbon-contaminated territories based on the waste exchange concept.</title>
        <authorList>
            <person name="Krivoruchko A."/>
        </authorList>
    </citation>
    <scope>NUCLEOTIDE SEQUENCE</scope>
    <source>
        <strain evidence="1">IEGM 68</strain>
    </source>
</reference>
<evidence type="ECO:0000313" key="1">
    <source>
        <dbReference type="EMBL" id="MDV7264013.1"/>
    </source>
</evidence>
<dbReference type="RefSeq" id="WP_213577329.1">
    <property type="nucleotide sequence ID" value="NZ_JAWLUP010000007.1"/>
</dbReference>
<organism evidence="1 2">
    <name type="scientific">Rhodococcus oxybenzonivorans</name>
    <dbReference type="NCBI Taxonomy" id="1990687"/>
    <lineage>
        <taxon>Bacteria</taxon>
        <taxon>Bacillati</taxon>
        <taxon>Actinomycetota</taxon>
        <taxon>Actinomycetes</taxon>
        <taxon>Mycobacteriales</taxon>
        <taxon>Nocardiaceae</taxon>
        <taxon>Rhodococcus</taxon>
    </lineage>
</organism>
<dbReference type="EMBL" id="JAWLUP010000007">
    <property type="protein sequence ID" value="MDV7264013.1"/>
    <property type="molecule type" value="Genomic_DNA"/>
</dbReference>
<accession>A0AAE4UW23</accession>
<dbReference type="Proteomes" id="UP001185863">
    <property type="component" value="Unassembled WGS sequence"/>
</dbReference>
<evidence type="ECO:0000313" key="2">
    <source>
        <dbReference type="Proteomes" id="UP001185863"/>
    </source>
</evidence>
<proteinExistence type="predicted"/>
<dbReference type="AlphaFoldDB" id="A0AAE4UW23"/>
<name>A0AAE4UW23_9NOCA</name>